<evidence type="ECO:0000313" key="1">
    <source>
        <dbReference type="EMBL" id="QBF46185.1"/>
    </source>
</evidence>
<keyword evidence="2" id="KW-1185">Reference proteome</keyword>
<name>A0A4P6MWG0_9MICO</name>
<sequence>MLRHRRPVVDIVDETFLRADPQTVRAELDAPGLLDRLWPGLQRELVQDRGAKGVRWRCSGDVEGRLEVWLEASGGGTIVHHFVHGHGQGSPSRWTRAHRRAWKQGLNEIKDRLEGRSR</sequence>
<dbReference type="Proteomes" id="UP000290408">
    <property type="component" value="Chromosome"/>
</dbReference>
<protein>
    <submittedName>
        <fullName evidence="1">Polyketide cyclase / dehydrase and lipid transport</fullName>
    </submittedName>
</protein>
<accession>A0A4P6MWG0</accession>
<reference evidence="1 2" key="1">
    <citation type="submission" date="2019-02" db="EMBL/GenBank/DDBJ databases">
        <title>Genomic data mining of an Antarctic deep-sea actinobacterium, Janibacterlimosus P3-3-X1.</title>
        <authorList>
            <person name="Liao L."/>
            <person name="Chen B."/>
        </authorList>
    </citation>
    <scope>NUCLEOTIDE SEQUENCE [LARGE SCALE GENOMIC DNA]</scope>
    <source>
        <strain evidence="1 2">P3-3-X1</strain>
    </source>
</reference>
<dbReference type="AlphaFoldDB" id="A0A4P6MWG0"/>
<proteinExistence type="predicted"/>
<gene>
    <name evidence="1" type="ORF">EXU32_07915</name>
</gene>
<evidence type="ECO:0000313" key="2">
    <source>
        <dbReference type="Proteomes" id="UP000290408"/>
    </source>
</evidence>
<dbReference type="SUPFAM" id="SSF55961">
    <property type="entry name" value="Bet v1-like"/>
    <property type="match status" value="1"/>
</dbReference>
<dbReference type="STRING" id="1216970.GCA_001570985_02733"/>
<dbReference type="RefSeq" id="WP_130629410.1">
    <property type="nucleotide sequence ID" value="NZ_CP036164.1"/>
</dbReference>
<dbReference type="KEGG" id="jli:EXU32_07915"/>
<dbReference type="EMBL" id="CP036164">
    <property type="protein sequence ID" value="QBF46185.1"/>
    <property type="molecule type" value="Genomic_DNA"/>
</dbReference>
<organism evidence="1 2">
    <name type="scientific">Janibacter limosus</name>
    <dbReference type="NCBI Taxonomy" id="53458"/>
    <lineage>
        <taxon>Bacteria</taxon>
        <taxon>Bacillati</taxon>
        <taxon>Actinomycetota</taxon>
        <taxon>Actinomycetes</taxon>
        <taxon>Micrococcales</taxon>
        <taxon>Intrasporangiaceae</taxon>
        <taxon>Janibacter</taxon>
    </lineage>
</organism>
<dbReference type="OrthoDB" id="3826327at2"/>